<evidence type="ECO:0000256" key="6">
    <source>
        <dbReference type="SAM" id="SignalP"/>
    </source>
</evidence>
<feature type="signal peptide" evidence="6">
    <location>
        <begin position="1"/>
        <end position="20"/>
    </location>
</feature>
<dbReference type="InterPro" id="IPR008162">
    <property type="entry name" value="Pyrophosphatase"/>
</dbReference>
<keyword evidence="3 5" id="KW-0378">Hydrolase</keyword>
<dbReference type="Gene3D" id="3.90.80.10">
    <property type="entry name" value="Inorganic pyrophosphatase"/>
    <property type="match status" value="1"/>
</dbReference>
<feature type="binding site" evidence="5">
    <location>
        <position position="91"/>
    </location>
    <ligand>
        <name>Mg(2+)</name>
        <dbReference type="ChEBI" id="CHEBI:18420"/>
        <label>1</label>
    </ligand>
</feature>
<sequence length="196" mass="20814">MIQVIASALAAIALASPAVAQTISPFDYPQPEGGHEVYMVVEIPTGSMAKYEIERDTGLVIVDRFQQMPVAYPANYGGVASSLGGDGDPLDALVLTREPVTPGALIRVRVVGILRMTDAGEADDKLIAVPASDVDPTYDGIRTITDLPEIERRRIAAFFEVYKTLTPGPNPVVLNGYGDAGEAQAVLDAALAAYRR</sequence>
<dbReference type="CDD" id="cd00412">
    <property type="entry name" value="pyrophosphatase"/>
    <property type="match status" value="1"/>
</dbReference>
<gene>
    <name evidence="5" type="primary">ppa</name>
    <name evidence="7" type="ORF">ACFPIE_10960</name>
</gene>
<keyword evidence="4 5" id="KW-0460">Magnesium</keyword>
<comment type="function">
    <text evidence="5">Catalyzes the hydrolysis of inorganic pyrophosphate (PPi) forming two phosphate ions.</text>
</comment>
<dbReference type="EC" id="3.6.1.1" evidence="5"/>
<evidence type="ECO:0000313" key="7">
    <source>
        <dbReference type="EMBL" id="MFC5344437.1"/>
    </source>
</evidence>
<dbReference type="SUPFAM" id="SSF50324">
    <property type="entry name" value="Inorganic pyrophosphatase"/>
    <property type="match status" value="1"/>
</dbReference>
<organism evidence="7 8">
    <name type="scientific">Brevundimonas staleyi</name>
    <dbReference type="NCBI Taxonomy" id="74326"/>
    <lineage>
        <taxon>Bacteria</taxon>
        <taxon>Pseudomonadati</taxon>
        <taxon>Pseudomonadota</taxon>
        <taxon>Alphaproteobacteria</taxon>
        <taxon>Caulobacterales</taxon>
        <taxon>Caulobacteraceae</taxon>
        <taxon>Brevundimonas</taxon>
    </lineage>
</organism>
<evidence type="ECO:0000313" key="8">
    <source>
        <dbReference type="Proteomes" id="UP001596152"/>
    </source>
</evidence>
<comment type="subcellular location">
    <subcellularLocation>
        <location evidence="5">Cytoplasm</location>
    </subcellularLocation>
</comment>
<name>A0ABW0FSN4_9CAUL</name>
<feature type="chain" id="PRO_5047264655" description="Inorganic pyrophosphatase" evidence="6">
    <location>
        <begin position="21"/>
        <end position="196"/>
    </location>
</feature>
<evidence type="ECO:0000256" key="2">
    <source>
        <dbReference type="ARBA" id="ARBA00022723"/>
    </source>
</evidence>
<keyword evidence="2 5" id="KW-0479">Metal-binding</keyword>
<comment type="catalytic activity">
    <reaction evidence="5">
        <text>diphosphate + H2O = 2 phosphate + H(+)</text>
        <dbReference type="Rhea" id="RHEA:24576"/>
        <dbReference type="ChEBI" id="CHEBI:15377"/>
        <dbReference type="ChEBI" id="CHEBI:15378"/>
        <dbReference type="ChEBI" id="CHEBI:33019"/>
        <dbReference type="ChEBI" id="CHEBI:43474"/>
        <dbReference type="EC" id="3.6.1.1"/>
    </reaction>
</comment>
<feature type="binding site" evidence="5">
    <location>
        <position position="91"/>
    </location>
    <ligand>
        <name>Mg(2+)</name>
        <dbReference type="ChEBI" id="CHEBI:18420"/>
        <label>2</label>
    </ligand>
</feature>
<comment type="subunit">
    <text evidence="5">Homohexamer.</text>
</comment>
<evidence type="ECO:0000256" key="5">
    <source>
        <dbReference type="HAMAP-Rule" id="MF_00209"/>
    </source>
</evidence>
<proteinExistence type="inferred from homology"/>
<keyword evidence="5" id="KW-0963">Cytoplasm</keyword>
<keyword evidence="8" id="KW-1185">Reference proteome</keyword>
<evidence type="ECO:0000256" key="1">
    <source>
        <dbReference type="ARBA" id="ARBA00001946"/>
    </source>
</evidence>
<reference evidence="8" key="1">
    <citation type="journal article" date="2019" name="Int. J. Syst. Evol. Microbiol.">
        <title>The Global Catalogue of Microorganisms (GCM) 10K type strain sequencing project: providing services to taxonomists for standard genome sequencing and annotation.</title>
        <authorList>
            <consortium name="The Broad Institute Genomics Platform"/>
            <consortium name="The Broad Institute Genome Sequencing Center for Infectious Disease"/>
            <person name="Wu L."/>
            <person name="Ma J."/>
        </authorList>
    </citation>
    <scope>NUCLEOTIDE SEQUENCE [LARGE SCALE GENOMIC DNA]</scope>
    <source>
        <strain evidence="8">JCM 12125</strain>
    </source>
</reference>
<comment type="similarity">
    <text evidence="5">Belongs to the PPase family.</text>
</comment>
<feature type="binding site" evidence="5">
    <location>
        <position position="123"/>
    </location>
    <ligand>
        <name>Mg(2+)</name>
        <dbReference type="ChEBI" id="CHEBI:18420"/>
        <label>1</label>
    </ligand>
</feature>
<accession>A0ABW0FSN4</accession>
<dbReference type="PROSITE" id="PS00387">
    <property type="entry name" value="PPASE"/>
    <property type="match status" value="1"/>
</dbReference>
<protein>
    <recommendedName>
        <fullName evidence="5">Inorganic pyrophosphatase</fullName>
        <ecNumber evidence="5">3.6.1.1</ecNumber>
    </recommendedName>
    <alternativeName>
        <fullName evidence="5">Pyrophosphate phospho-hydrolase</fullName>
        <shortName evidence="5">PPase</shortName>
    </alternativeName>
</protein>
<dbReference type="RefSeq" id="WP_374036066.1">
    <property type="nucleotide sequence ID" value="NZ_CP169082.1"/>
</dbReference>
<dbReference type="Pfam" id="PF00719">
    <property type="entry name" value="Pyrophosphatase"/>
    <property type="match status" value="1"/>
</dbReference>
<evidence type="ECO:0000256" key="3">
    <source>
        <dbReference type="ARBA" id="ARBA00022801"/>
    </source>
</evidence>
<dbReference type="InterPro" id="IPR036649">
    <property type="entry name" value="Pyrophosphatase_sf"/>
</dbReference>
<keyword evidence="6" id="KW-0732">Signal</keyword>
<comment type="caution">
    <text evidence="7">The sequence shown here is derived from an EMBL/GenBank/DDBJ whole genome shotgun (WGS) entry which is preliminary data.</text>
</comment>
<evidence type="ECO:0000256" key="4">
    <source>
        <dbReference type="ARBA" id="ARBA00022842"/>
    </source>
</evidence>
<dbReference type="PANTHER" id="PTHR10286">
    <property type="entry name" value="INORGANIC PYROPHOSPHATASE"/>
    <property type="match status" value="1"/>
</dbReference>
<dbReference type="Proteomes" id="UP001596152">
    <property type="component" value="Unassembled WGS sequence"/>
</dbReference>
<dbReference type="HAMAP" id="MF_00209">
    <property type="entry name" value="Inorganic_PPase"/>
    <property type="match status" value="1"/>
</dbReference>
<feature type="binding site" evidence="5">
    <location>
        <position position="76"/>
    </location>
    <ligand>
        <name>substrate</name>
    </ligand>
</feature>
<feature type="binding site" evidence="5">
    <location>
        <position position="64"/>
    </location>
    <ligand>
        <name>substrate</name>
    </ligand>
</feature>
<comment type="cofactor">
    <cofactor evidence="1 5">
        <name>Mg(2+)</name>
        <dbReference type="ChEBI" id="CHEBI:18420"/>
    </cofactor>
</comment>
<feature type="binding site" evidence="5">
    <location>
        <position position="162"/>
    </location>
    <ligand>
        <name>substrate</name>
    </ligand>
</feature>
<dbReference type="EMBL" id="JBHSLF010000021">
    <property type="protein sequence ID" value="MFC5344437.1"/>
    <property type="molecule type" value="Genomic_DNA"/>
</dbReference>
<feature type="binding site" evidence="5">
    <location>
        <position position="86"/>
    </location>
    <ligand>
        <name>Mg(2+)</name>
        <dbReference type="ChEBI" id="CHEBI:18420"/>
        <label>1</label>
    </ligand>
</feature>
<feature type="binding site" evidence="5">
    <location>
        <position position="50"/>
    </location>
    <ligand>
        <name>substrate</name>
    </ligand>
</feature>